<reference evidence="2 3" key="2">
    <citation type="submission" date="2024-07" db="EMBL/GenBank/DDBJ databases">
        <authorList>
            <person name="Akdeniz Z."/>
        </authorList>
    </citation>
    <scope>NUCLEOTIDE SEQUENCE [LARGE SCALE GENOMIC DNA]</scope>
</reference>
<dbReference type="GO" id="GO:0000460">
    <property type="term" value="P:maturation of 5.8S rRNA"/>
    <property type="evidence" value="ECO:0007669"/>
    <property type="project" value="TreeGrafter"/>
</dbReference>
<gene>
    <name evidence="2" type="ORF">HINF_LOCUS25270</name>
    <name evidence="1" type="ORF">HINF_LOCUS28734</name>
</gene>
<proteinExistence type="predicted"/>
<comment type="caution">
    <text evidence="1">The sequence shown here is derived from an EMBL/GenBank/DDBJ whole genome shotgun (WGS) entry which is preliminary data.</text>
</comment>
<evidence type="ECO:0000313" key="2">
    <source>
        <dbReference type="EMBL" id="CAL6015947.1"/>
    </source>
</evidence>
<dbReference type="AlphaFoldDB" id="A0AA86PUE3"/>
<protein>
    <submittedName>
        <fullName evidence="1">Las1-like domain-containing protein</fullName>
    </submittedName>
    <submittedName>
        <fullName evidence="2">Las1-like_domain-containing protein</fullName>
    </submittedName>
</protein>
<accession>A0AA86PUE3</accession>
<dbReference type="EMBL" id="CAXDID020000075">
    <property type="protein sequence ID" value="CAL6015947.1"/>
    <property type="molecule type" value="Genomic_DNA"/>
</dbReference>
<dbReference type="PANTHER" id="PTHR15002">
    <property type="entry name" value="RIBOSOMAL BIOGENESIS PROTEIN LAS1L"/>
    <property type="match status" value="1"/>
</dbReference>
<dbReference type="GO" id="GO:0000470">
    <property type="term" value="P:maturation of LSU-rRNA"/>
    <property type="evidence" value="ECO:0007669"/>
    <property type="project" value="TreeGrafter"/>
</dbReference>
<dbReference type="Pfam" id="PF04031">
    <property type="entry name" value="Las1"/>
    <property type="match status" value="1"/>
</dbReference>
<evidence type="ECO:0000313" key="3">
    <source>
        <dbReference type="Proteomes" id="UP001642409"/>
    </source>
</evidence>
<dbReference type="GO" id="GO:0030687">
    <property type="term" value="C:preribosome, large subunit precursor"/>
    <property type="evidence" value="ECO:0007669"/>
    <property type="project" value="TreeGrafter"/>
</dbReference>
<dbReference type="GO" id="GO:0090730">
    <property type="term" value="C:Las1 complex"/>
    <property type="evidence" value="ECO:0007669"/>
    <property type="project" value="InterPro"/>
</dbReference>
<reference evidence="1" key="1">
    <citation type="submission" date="2023-06" db="EMBL/GenBank/DDBJ databases">
        <authorList>
            <person name="Kurt Z."/>
        </authorList>
    </citation>
    <scope>NUCLEOTIDE SEQUENCE</scope>
</reference>
<dbReference type="GO" id="GO:0004519">
    <property type="term" value="F:endonuclease activity"/>
    <property type="evidence" value="ECO:0007669"/>
    <property type="project" value="InterPro"/>
</dbReference>
<sequence>MNFPYSDLQTLFFSNDLLNIQKAIKMCQILSFRANLPYIVDLTYRFAIALSQPRNTLEFQTASCQAILRLVNTVIDQQQQNVSAQDRLPAHVLAAQFGIEKHIVDTRNQIAHGDIPSQADLRECCKECYKWLSVNFPQEPVVSYDFELDKATPNRLLTFFYENLMSARDVEFNTAPLQLFLQDLIKYKQDYQKIKLFNMSLFEYVCKGLHYQLLQVFTTLSDEQIQEITNNETMSALDDSNPRFPAIFAQTLNIIQAHVEISSAFKFILKQKQTFIEPQIIIQETNEKIFNVYDQNEPFDQTGVFRFGGNKFQKKETKEEENGQFTQLDGEEETITKDMVIEELWK</sequence>
<dbReference type="InterPro" id="IPR007174">
    <property type="entry name" value="Las1"/>
</dbReference>
<organism evidence="1">
    <name type="scientific">Hexamita inflata</name>
    <dbReference type="NCBI Taxonomy" id="28002"/>
    <lineage>
        <taxon>Eukaryota</taxon>
        <taxon>Metamonada</taxon>
        <taxon>Diplomonadida</taxon>
        <taxon>Hexamitidae</taxon>
        <taxon>Hexamitinae</taxon>
        <taxon>Hexamita</taxon>
    </lineage>
</organism>
<name>A0AA86PUE3_9EUKA</name>
<dbReference type="PANTHER" id="PTHR15002:SF0">
    <property type="entry name" value="RIBOSOMAL BIOGENESIS PROTEIN LAS1L"/>
    <property type="match status" value="1"/>
</dbReference>
<evidence type="ECO:0000313" key="1">
    <source>
        <dbReference type="EMBL" id="CAI9941089.1"/>
    </source>
</evidence>
<keyword evidence="3" id="KW-1185">Reference proteome</keyword>
<dbReference type="EMBL" id="CATOUU010000687">
    <property type="protein sequence ID" value="CAI9941089.1"/>
    <property type="molecule type" value="Genomic_DNA"/>
</dbReference>
<dbReference type="Proteomes" id="UP001642409">
    <property type="component" value="Unassembled WGS sequence"/>
</dbReference>